<organism evidence="4 5">
    <name type="scientific">Geoalkalibacter subterraneus</name>
    <dbReference type="NCBI Taxonomy" id="483547"/>
    <lineage>
        <taxon>Bacteria</taxon>
        <taxon>Pseudomonadati</taxon>
        <taxon>Thermodesulfobacteriota</taxon>
        <taxon>Desulfuromonadia</taxon>
        <taxon>Desulfuromonadales</taxon>
        <taxon>Geoalkalibacteraceae</taxon>
        <taxon>Geoalkalibacter</taxon>
    </lineage>
</organism>
<feature type="transmembrane region" description="Helical" evidence="2">
    <location>
        <begin position="24"/>
        <end position="45"/>
    </location>
</feature>
<keyword evidence="2" id="KW-1133">Transmembrane helix</keyword>
<dbReference type="Gene3D" id="1.10.530.10">
    <property type="match status" value="1"/>
</dbReference>
<protein>
    <recommendedName>
        <fullName evidence="3">Transglycosylase SLT domain-containing protein</fullName>
    </recommendedName>
</protein>
<gene>
    <name evidence="4" type="ORF">GSUB_17565</name>
</gene>
<keyword evidence="5" id="KW-1185">Reference proteome</keyword>
<dbReference type="Proteomes" id="UP000035036">
    <property type="component" value="Plasmid pGSUB1"/>
</dbReference>
<feature type="coiled-coil region" evidence="1">
    <location>
        <begin position="66"/>
        <end position="93"/>
    </location>
</feature>
<dbReference type="InterPro" id="IPR008258">
    <property type="entry name" value="Transglycosylase_SLT_dom_1"/>
</dbReference>
<keyword evidence="2" id="KW-0472">Membrane</keyword>
<reference evidence="4 5" key="1">
    <citation type="journal article" date="2015" name="Genome Announc.">
        <title>Genomes of Geoalkalibacter ferrihydriticus Z-0531T and Geoalkalibacter subterraneus Red1T, Two Haloalkaliphilic Metal-Reducing Deltaproteobacteria.</title>
        <authorList>
            <person name="Badalamenti J.P."/>
            <person name="Krajmalnik-Brown R."/>
            <person name="Torres C.I."/>
            <person name="Bond D.R."/>
        </authorList>
    </citation>
    <scope>NUCLEOTIDE SEQUENCE [LARGE SCALE GENOMIC DNA]</scope>
    <source>
        <strain evidence="4 5">Red1</strain>
        <plasmid evidence="5">Plasmid pGSUB1</plasmid>
    </source>
</reference>
<dbReference type="KEGG" id="gsb:GSUB_17565"/>
<dbReference type="InterPro" id="IPR023346">
    <property type="entry name" value="Lysozyme-like_dom_sf"/>
</dbReference>
<dbReference type="OrthoDB" id="9781970at2"/>
<evidence type="ECO:0000313" key="5">
    <source>
        <dbReference type="Proteomes" id="UP000035036"/>
    </source>
</evidence>
<name>A0A0B5FUG2_9BACT</name>
<dbReference type="AlphaFoldDB" id="A0A0B5FUG2"/>
<dbReference type="EMBL" id="CP010312">
    <property type="protein sequence ID" value="AJF08284.1"/>
    <property type="molecule type" value="Genomic_DNA"/>
</dbReference>
<geneLocation type="plasmid" evidence="4 5">
    <name>pGSUB1</name>
</geneLocation>
<dbReference type="SUPFAM" id="SSF53955">
    <property type="entry name" value="Lysozyme-like"/>
    <property type="match status" value="1"/>
</dbReference>
<dbReference type="Pfam" id="PF01464">
    <property type="entry name" value="SLT"/>
    <property type="match status" value="1"/>
</dbReference>
<accession>A0A0B5FUG2</accession>
<evidence type="ECO:0000256" key="2">
    <source>
        <dbReference type="SAM" id="Phobius"/>
    </source>
</evidence>
<feature type="domain" description="Transglycosylase SLT" evidence="3">
    <location>
        <begin position="125"/>
        <end position="221"/>
    </location>
</feature>
<evidence type="ECO:0000259" key="3">
    <source>
        <dbReference type="Pfam" id="PF01464"/>
    </source>
</evidence>
<proteinExistence type="predicted"/>
<sequence length="244" mass="27735">MNLGSRVLSFVCRQYREGLHRPRILLAIFLCAAISFGAGFFFSALESSAQRIAVLEAQKERFKMLTEQRRETIADLRRQIEDARVRIEAMEAKRRYHASLVDRIMESYYYLDKEYVEQIVSAAISTGEPELVLSVAMAESSLRHDIVSHKGAIGLTGIIPRYWNDELQKAGIIEKPSDYYSPAKNLAACKHILDLLRQRFDGDLVKALRYYNGGSPGVHRYAQCLAYAQKVISHKETFLTLAAL</sequence>
<dbReference type="RefSeq" id="WP_040202949.1">
    <property type="nucleotide sequence ID" value="NZ_CP010312.1"/>
</dbReference>
<keyword evidence="1" id="KW-0175">Coiled coil</keyword>
<evidence type="ECO:0000313" key="4">
    <source>
        <dbReference type="EMBL" id="AJF08284.1"/>
    </source>
</evidence>
<dbReference type="HOGENOM" id="CLU_1136781_0_0_7"/>
<evidence type="ECO:0000256" key="1">
    <source>
        <dbReference type="SAM" id="Coils"/>
    </source>
</evidence>
<keyword evidence="4" id="KW-0614">Plasmid</keyword>
<keyword evidence="2" id="KW-0812">Transmembrane</keyword>